<feature type="transmembrane region" description="Helical" evidence="1">
    <location>
        <begin position="46"/>
        <end position="64"/>
    </location>
</feature>
<dbReference type="Proteomes" id="UP000054526">
    <property type="component" value="Unassembled WGS sequence"/>
</dbReference>
<feature type="transmembrane region" description="Helical" evidence="1">
    <location>
        <begin position="119"/>
        <end position="139"/>
    </location>
</feature>
<dbReference type="EMBL" id="JXAL01000021">
    <property type="protein sequence ID" value="KIL35468.1"/>
    <property type="molecule type" value="Genomic_DNA"/>
</dbReference>
<keyword evidence="1" id="KW-0472">Membrane</keyword>
<evidence type="ECO:0000313" key="2">
    <source>
        <dbReference type="EMBL" id="KIL35468.1"/>
    </source>
</evidence>
<keyword evidence="1" id="KW-0812">Transmembrane</keyword>
<name>A0ABR5A434_9BACL</name>
<protein>
    <submittedName>
        <fullName evidence="2">Uncharacterized protein</fullName>
    </submittedName>
</protein>
<gene>
    <name evidence="2" type="ORF">SD71_13165</name>
</gene>
<dbReference type="RefSeq" id="WP_041063935.1">
    <property type="nucleotide sequence ID" value="NZ_JXAL01000021.1"/>
</dbReference>
<keyword evidence="1" id="KW-1133">Transmembrane helix</keyword>
<feature type="transmembrane region" description="Helical" evidence="1">
    <location>
        <begin position="191"/>
        <end position="216"/>
    </location>
</feature>
<feature type="transmembrane region" description="Helical" evidence="1">
    <location>
        <begin position="76"/>
        <end position="99"/>
    </location>
</feature>
<proteinExistence type="predicted"/>
<comment type="caution">
    <text evidence="2">The sequence shown here is derived from an EMBL/GenBank/DDBJ whole genome shotgun (WGS) entry which is preliminary data.</text>
</comment>
<keyword evidence="3" id="KW-1185">Reference proteome</keyword>
<evidence type="ECO:0000256" key="1">
    <source>
        <dbReference type="SAM" id="Phobius"/>
    </source>
</evidence>
<accession>A0ABR5A434</accession>
<sequence>MRSYLVLAMCGIFLLQYFIQIHMVENLLIVVTLIAFIASATKANSVPRWLGCGMLILGFILELEKGTGIEGINQGIRMNLPLLSLVILVPLLSIPLKLGGFLDGLNSLLQRLKHHPQKLFAGITSVLFVLSPILNIGSIRIVDELLKDLKLPPAMLAKSYLLGFSTTMLWSPYSAAVAVVLYYLKVPVTEYLAYGFGIGLLFLLIGNVLFAACCAINH</sequence>
<reference evidence="2 3" key="1">
    <citation type="submission" date="2014-12" db="EMBL/GenBank/DDBJ databases">
        <title>Draft genome sequence of Cohnella kolymensis strain B-2846.</title>
        <authorList>
            <person name="Karlyshev A.V."/>
            <person name="Kudryashova E.B."/>
        </authorList>
    </citation>
    <scope>NUCLEOTIDE SEQUENCE [LARGE SCALE GENOMIC DNA]</scope>
    <source>
        <strain evidence="2 3">VKM B-2846</strain>
    </source>
</reference>
<evidence type="ECO:0000313" key="3">
    <source>
        <dbReference type="Proteomes" id="UP000054526"/>
    </source>
</evidence>
<feature type="transmembrane region" description="Helical" evidence="1">
    <location>
        <begin position="160"/>
        <end position="185"/>
    </location>
</feature>
<organism evidence="2 3">
    <name type="scientific">Cohnella kolymensis</name>
    <dbReference type="NCBI Taxonomy" id="1590652"/>
    <lineage>
        <taxon>Bacteria</taxon>
        <taxon>Bacillati</taxon>
        <taxon>Bacillota</taxon>
        <taxon>Bacilli</taxon>
        <taxon>Bacillales</taxon>
        <taxon>Paenibacillaceae</taxon>
        <taxon>Cohnella</taxon>
    </lineage>
</organism>
<feature type="transmembrane region" description="Helical" evidence="1">
    <location>
        <begin position="12"/>
        <end position="40"/>
    </location>
</feature>